<keyword evidence="4" id="KW-0238">DNA-binding</keyword>
<evidence type="ECO:0000256" key="1">
    <source>
        <dbReference type="ARBA" id="ARBA00022741"/>
    </source>
</evidence>
<dbReference type="InterPro" id="IPR013767">
    <property type="entry name" value="PAS_fold"/>
</dbReference>
<dbReference type="SMART" id="SM00116">
    <property type="entry name" value="CBS"/>
    <property type="match status" value="2"/>
</dbReference>
<name>G7WE00_DESOD</name>
<dbReference type="PROSITE" id="PS50112">
    <property type="entry name" value="PAS"/>
    <property type="match status" value="2"/>
</dbReference>
<dbReference type="InterPro" id="IPR025944">
    <property type="entry name" value="Sigma_54_int_dom_CS"/>
</dbReference>
<dbReference type="OrthoDB" id="9765164at2"/>
<dbReference type="NCBIfam" id="TIGR00229">
    <property type="entry name" value="sensory_box"/>
    <property type="match status" value="2"/>
</dbReference>
<dbReference type="Pfam" id="PF02954">
    <property type="entry name" value="HTH_8"/>
    <property type="match status" value="1"/>
</dbReference>
<dbReference type="InterPro" id="IPR002197">
    <property type="entry name" value="HTH_Fis"/>
</dbReference>
<reference evidence="10 11" key="2">
    <citation type="journal article" date="2012" name="J. Bacteriol.">
        <title>Complete genome sequences of Desulfosporosinus orientis DSM765T, Desulfosporosinus youngiae DSM17734T, Desulfosporosinus meridiei DSM13257T, and Desulfosporosinus acidiphilus DSM22704T.</title>
        <authorList>
            <person name="Pester M."/>
            <person name="Brambilla E."/>
            <person name="Alazard D."/>
            <person name="Rattei T."/>
            <person name="Weinmaier T."/>
            <person name="Han J."/>
            <person name="Lucas S."/>
            <person name="Lapidus A."/>
            <person name="Cheng J.F."/>
            <person name="Goodwin L."/>
            <person name="Pitluck S."/>
            <person name="Peters L."/>
            <person name="Ovchinnikova G."/>
            <person name="Teshima H."/>
            <person name="Detter J.C."/>
            <person name="Han C.S."/>
            <person name="Tapia R."/>
            <person name="Land M.L."/>
            <person name="Hauser L."/>
            <person name="Kyrpides N.C."/>
            <person name="Ivanova N.N."/>
            <person name="Pagani I."/>
            <person name="Huntmann M."/>
            <person name="Wei C.L."/>
            <person name="Davenport K.W."/>
            <person name="Daligault H."/>
            <person name="Chain P.S."/>
            <person name="Chen A."/>
            <person name="Mavromatis K."/>
            <person name="Markowitz V."/>
            <person name="Szeto E."/>
            <person name="Mikhailova N."/>
            <person name="Pati A."/>
            <person name="Wagner M."/>
            <person name="Woyke T."/>
            <person name="Ollivier B."/>
            <person name="Klenk H.P."/>
            <person name="Spring S."/>
            <person name="Loy A."/>
        </authorList>
    </citation>
    <scope>NUCLEOTIDE SEQUENCE [LARGE SCALE GENOMIC DNA]</scope>
    <source>
        <strain evidence="11">ATCC 19365 / DSM 765 / NCIMB 8382 / VKM B-1628</strain>
    </source>
</reference>
<dbReference type="FunFam" id="3.40.50.300:FF:000006">
    <property type="entry name" value="DNA-binding transcriptional regulator NtrC"/>
    <property type="match status" value="1"/>
</dbReference>
<dbReference type="InterPro" id="IPR027417">
    <property type="entry name" value="P-loop_NTPase"/>
</dbReference>
<dbReference type="PATRIC" id="fig|768706.3.peg.3999"/>
<dbReference type="PROSITE" id="PS00688">
    <property type="entry name" value="SIGMA54_INTERACT_3"/>
    <property type="match status" value="1"/>
</dbReference>
<dbReference type="CDD" id="cd02205">
    <property type="entry name" value="CBS_pair_SF"/>
    <property type="match status" value="1"/>
</dbReference>
<dbReference type="Pfam" id="PF00989">
    <property type="entry name" value="PAS"/>
    <property type="match status" value="2"/>
</dbReference>
<dbReference type="SMART" id="SM00382">
    <property type="entry name" value="AAA"/>
    <property type="match status" value="1"/>
</dbReference>
<reference evidence="11" key="1">
    <citation type="submission" date="2011-11" db="EMBL/GenBank/DDBJ databases">
        <title>Complete sequence of Desulfosporosinus orientis DSM 765.</title>
        <authorList>
            <person name="Lucas S."/>
            <person name="Han J."/>
            <person name="Lapidus A."/>
            <person name="Cheng J.-F."/>
            <person name="Goodwin L."/>
            <person name="Pitluck S."/>
            <person name="Peters L."/>
            <person name="Ovchinnikova G."/>
            <person name="Teshima H."/>
            <person name="Detter J.C."/>
            <person name="Han C."/>
            <person name="Tapia R."/>
            <person name="Land M."/>
            <person name="Hauser L."/>
            <person name="Kyrpides N."/>
            <person name="Ivanova N."/>
            <person name="Pagani I."/>
            <person name="Pester M."/>
            <person name="Spring S."/>
            <person name="Ollivier B."/>
            <person name="Rattei T."/>
            <person name="Klenk H.-P."/>
            <person name="Wagner M."/>
            <person name="Loy A."/>
            <person name="Woyke T."/>
        </authorList>
    </citation>
    <scope>NUCLEOTIDE SEQUENCE [LARGE SCALE GENOMIC DNA]</scope>
    <source>
        <strain evidence="11">ATCC 19365 / DSM 765 / NCIMB 8382 / VKM B-1628</strain>
    </source>
</reference>
<accession>G7WE00</accession>
<dbReference type="InterPro" id="IPR058031">
    <property type="entry name" value="AAA_lid_NorR"/>
</dbReference>
<dbReference type="CDD" id="cd00130">
    <property type="entry name" value="PAS"/>
    <property type="match status" value="2"/>
</dbReference>
<dbReference type="SUPFAM" id="SSF46689">
    <property type="entry name" value="Homeodomain-like"/>
    <property type="match status" value="1"/>
</dbReference>
<evidence type="ECO:0000256" key="6">
    <source>
        <dbReference type="PROSITE-ProRule" id="PRU00703"/>
    </source>
</evidence>
<dbReference type="Gene3D" id="3.40.50.300">
    <property type="entry name" value="P-loop containing nucleotide triphosphate hydrolases"/>
    <property type="match status" value="1"/>
</dbReference>
<evidence type="ECO:0000313" key="10">
    <source>
        <dbReference type="EMBL" id="AET69398.1"/>
    </source>
</evidence>
<dbReference type="InterPro" id="IPR025943">
    <property type="entry name" value="Sigma_54_int_dom_ATP-bd_2"/>
</dbReference>
<dbReference type="KEGG" id="dor:Desor_3953"/>
<dbReference type="EMBL" id="CP003108">
    <property type="protein sequence ID" value="AET69398.1"/>
    <property type="molecule type" value="Genomic_DNA"/>
</dbReference>
<dbReference type="Pfam" id="PF00158">
    <property type="entry name" value="Sigma54_activat"/>
    <property type="match status" value="1"/>
</dbReference>
<dbReference type="InterPro" id="IPR046342">
    <property type="entry name" value="CBS_dom_sf"/>
</dbReference>
<feature type="domain" description="Sigma-54 factor interaction" evidence="7">
    <location>
        <begin position="381"/>
        <end position="611"/>
    </location>
</feature>
<evidence type="ECO:0000256" key="2">
    <source>
        <dbReference type="ARBA" id="ARBA00022840"/>
    </source>
</evidence>
<dbReference type="PRINTS" id="PR01590">
    <property type="entry name" value="HTHFIS"/>
</dbReference>
<evidence type="ECO:0000256" key="5">
    <source>
        <dbReference type="ARBA" id="ARBA00023163"/>
    </source>
</evidence>
<dbReference type="STRING" id="768706.Desor_3953"/>
<keyword evidence="6" id="KW-0129">CBS domain</keyword>
<dbReference type="Gene3D" id="1.10.10.60">
    <property type="entry name" value="Homeodomain-like"/>
    <property type="match status" value="1"/>
</dbReference>
<dbReference type="PROSITE" id="PS00675">
    <property type="entry name" value="SIGMA54_INTERACT_1"/>
    <property type="match status" value="1"/>
</dbReference>
<dbReference type="Pfam" id="PF25601">
    <property type="entry name" value="AAA_lid_14"/>
    <property type="match status" value="1"/>
</dbReference>
<dbReference type="InterPro" id="IPR000014">
    <property type="entry name" value="PAS"/>
</dbReference>
<proteinExistence type="predicted"/>
<dbReference type="GO" id="GO:0005524">
    <property type="term" value="F:ATP binding"/>
    <property type="evidence" value="ECO:0007669"/>
    <property type="project" value="UniProtKB-KW"/>
</dbReference>
<dbReference type="eggNOG" id="COG3448">
    <property type="taxonomic scope" value="Bacteria"/>
</dbReference>
<dbReference type="GO" id="GO:0006355">
    <property type="term" value="P:regulation of DNA-templated transcription"/>
    <property type="evidence" value="ECO:0007669"/>
    <property type="project" value="InterPro"/>
</dbReference>
<dbReference type="GO" id="GO:0043565">
    <property type="term" value="F:sequence-specific DNA binding"/>
    <property type="evidence" value="ECO:0007669"/>
    <property type="project" value="InterPro"/>
</dbReference>
<dbReference type="PANTHER" id="PTHR32071:SF57">
    <property type="entry name" value="C4-DICARBOXYLATE TRANSPORT TRANSCRIPTIONAL REGULATORY PROTEIN DCTD"/>
    <property type="match status" value="1"/>
</dbReference>
<keyword evidence="3" id="KW-0805">Transcription regulation</keyword>
<dbReference type="PROSITE" id="PS50045">
    <property type="entry name" value="SIGMA54_INTERACT_4"/>
    <property type="match status" value="1"/>
</dbReference>
<dbReference type="InterPro" id="IPR003593">
    <property type="entry name" value="AAA+_ATPase"/>
</dbReference>
<dbReference type="SUPFAM" id="SSF52540">
    <property type="entry name" value="P-loop containing nucleoside triphosphate hydrolases"/>
    <property type="match status" value="1"/>
</dbReference>
<evidence type="ECO:0000256" key="4">
    <source>
        <dbReference type="ARBA" id="ARBA00023125"/>
    </source>
</evidence>
<dbReference type="PANTHER" id="PTHR32071">
    <property type="entry name" value="TRANSCRIPTIONAL REGULATORY PROTEIN"/>
    <property type="match status" value="1"/>
</dbReference>
<dbReference type="InterPro" id="IPR000644">
    <property type="entry name" value="CBS_dom"/>
</dbReference>
<dbReference type="Gene3D" id="1.10.8.60">
    <property type="match status" value="1"/>
</dbReference>
<dbReference type="SUPFAM" id="SSF55785">
    <property type="entry name" value="PYP-like sensor domain (PAS domain)"/>
    <property type="match status" value="2"/>
</dbReference>
<gene>
    <name evidence="10" type="ordered locus">Desor_3953</name>
</gene>
<evidence type="ECO:0000313" key="11">
    <source>
        <dbReference type="Proteomes" id="UP000006346"/>
    </source>
</evidence>
<keyword evidence="11" id="KW-1185">Reference proteome</keyword>
<keyword evidence="2" id="KW-0067">ATP-binding</keyword>
<keyword evidence="5" id="KW-0804">Transcription</keyword>
<organism evidence="10 11">
    <name type="scientific">Desulfosporosinus orientis (strain ATCC 19365 / DSM 765 / NCIMB 8382 / VKM B-1628 / Singapore I)</name>
    <name type="common">Desulfotomaculum orientis</name>
    <dbReference type="NCBI Taxonomy" id="768706"/>
    <lineage>
        <taxon>Bacteria</taxon>
        <taxon>Bacillati</taxon>
        <taxon>Bacillota</taxon>
        <taxon>Clostridia</taxon>
        <taxon>Eubacteriales</taxon>
        <taxon>Desulfitobacteriaceae</taxon>
        <taxon>Desulfosporosinus</taxon>
    </lineage>
</organism>
<feature type="domain" description="PAS" evidence="8">
    <location>
        <begin position="128"/>
        <end position="173"/>
    </location>
</feature>
<dbReference type="Gene3D" id="3.10.580.10">
    <property type="entry name" value="CBS-domain"/>
    <property type="match status" value="1"/>
</dbReference>
<dbReference type="PROSITE" id="PS51371">
    <property type="entry name" value="CBS"/>
    <property type="match status" value="2"/>
</dbReference>
<dbReference type="SUPFAM" id="SSF54631">
    <property type="entry name" value="CBS-domain pair"/>
    <property type="match status" value="1"/>
</dbReference>
<dbReference type="InterPro" id="IPR035965">
    <property type="entry name" value="PAS-like_dom_sf"/>
</dbReference>
<dbReference type="eggNOG" id="COG3829">
    <property type="taxonomic scope" value="Bacteria"/>
</dbReference>
<dbReference type="CDD" id="cd00009">
    <property type="entry name" value="AAA"/>
    <property type="match status" value="1"/>
</dbReference>
<dbReference type="Pfam" id="PF00571">
    <property type="entry name" value="CBS"/>
    <property type="match status" value="2"/>
</dbReference>
<dbReference type="InterPro" id="IPR009057">
    <property type="entry name" value="Homeodomain-like_sf"/>
</dbReference>
<feature type="domain" description="CBS" evidence="9">
    <location>
        <begin position="7"/>
        <end position="63"/>
    </location>
</feature>
<sequence length="695" mass="77682">MLMSQMMTRDVPLLQTKTSLKQGVELLRSSKLDALPVIDEDGFLIGIFTKANVLDAFLAGAESSEMIEGHFNSQVVTVQADTPYREVEQRAKQSSVGTGVVIDKKGKALGIFTKVDMILALFREAEQLAIQLSTVYQAMPNGIIVVNHNNVIQQINPAGEKILGLKQDILKGRLFDSEFADLDLSLVLKQSQHLVGVQTQMNKVTVLCNISPIGERAGAVIVFQALTDFDQVALELDATKRLYETLLTVTNIAYEAIFVVDDQGKITLVNEAACQFFGKREKELLQKPIDQVIENTRLLRTLKTGMSETNEIQVIYGRPYIVSRLPIVRQGKIIGAVGKIIFQKLDEVKEVAQKLAQMDLELNYYKEQVGSTRLPVTFTQIVTVNHDMRRLKQEAEIAARGNSTIMLTGESGTGKELFAEAIHQASPHRNGPFVKVNCAAIPENLLESEFFGYASGAFTGAQKGGKAGKFAIANGGTLFLDEIGDMSLNLQSKLLRVLEDRCFEPVGSNETVKVDVRIIAATNKDLLQKVSSGEFRSDLYYRLNVISFRLIPIRNRAEDIIPLVNVFLERLNQDFGKRISGVTPEVQKTLIAHRWPGNVRELKNVIERAVNFAAGELLELADLPFYLREQKQEDRIKQSKEWNLGNAHEHLDKETLEKALLKTNGNKSEVARLLGISRSWLYEKIRKYDIKLPNR</sequence>
<keyword evidence="1" id="KW-0547">Nucleotide-binding</keyword>
<feature type="domain" description="PAS" evidence="8">
    <location>
        <begin position="242"/>
        <end position="287"/>
    </location>
</feature>
<protein>
    <submittedName>
        <fullName evidence="10">PAS domain S-box</fullName>
    </submittedName>
</protein>
<dbReference type="AlphaFoldDB" id="G7WE00"/>
<evidence type="ECO:0000259" key="7">
    <source>
        <dbReference type="PROSITE" id="PS50045"/>
    </source>
</evidence>
<evidence type="ECO:0000259" key="9">
    <source>
        <dbReference type="PROSITE" id="PS51371"/>
    </source>
</evidence>
<dbReference type="SMART" id="SM00091">
    <property type="entry name" value="PAS"/>
    <property type="match status" value="2"/>
</dbReference>
<dbReference type="Gene3D" id="3.30.450.20">
    <property type="entry name" value="PAS domain"/>
    <property type="match status" value="2"/>
</dbReference>
<evidence type="ECO:0000256" key="3">
    <source>
        <dbReference type="ARBA" id="ARBA00023015"/>
    </source>
</evidence>
<evidence type="ECO:0000259" key="8">
    <source>
        <dbReference type="PROSITE" id="PS50112"/>
    </source>
</evidence>
<dbReference type="Proteomes" id="UP000006346">
    <property type="component" value="Chromosome"/>
</dbReference>
<feature type="domain" description="CBS" evidence="9">
    <location>
        <begin position="71"/>
        <end position="128"/>
    </location>
</feature>
<dbReference type="HOGENOM" id="CLU_000445_8_1_9"/>
<dbReference type="InterPro" id="IPR025662">
    <property type="entry name" value="Sigma_54_int_dom_ATP-bd_1"/>
</dbReference>
<dbReference type="InterPro" id="IPR002078">
    <property type="entry name" value="Sigma_54_int"/>
</dbReference>
<dbReference type="PROSITE" id="PS00676">
    <property type="entry name" value="SIGMA54_INTERACT_2"/>
    <property type="match status" value="1"/>
</dbReference>